<evidence type="ECO:0000313" key="4">
    <source>
        <dbReference type="Proteomes" id="UP000236161"/>
    </source>
</evidence>
<organism evidence="3 4">
    <name type="scientific">Apostasia shenzhenica</name>
    <dbReference type="NCBI Taxonomy" id="1088818"/>
    <lineage>
        <taxon>Eukaryota</taxon>
        <taxon>Viridiplantae</taxon>
        <taxon>Streptophyta</taxon>
        <taxon>Embryophyta</taxon>
        <taxon>Tracheophyta</taxon>
        <taxon>Spermatophyta</taxon>
        <taxon>Magnoliopsida</taxon>
        <taxon>Liliopsida</taxon>
        <taxon>Asparagales</taxon>
        <taxon>Orchidaceae</taxon>
        <taxon>Apostasioideae</taxon>
        <taxon>Apostasia</taxon>
    </lineage>
</organism>
<keyword evidence="1" id="KW-0472">Membrane</keyword>
<accession>A0A2I0AG49</accession>
<name>A0A2I0AG49_9ASPA</name>
<sequence>MASVTTICHLLISIVVLVGACTTTTMAAKTPMAFGFRVLEVGEAWTAAQVAAFMFNFIRRGIPRQPTIFVSNVVSAYCYPVMADSRFFMIHVVLLVIVRYGQGVTEPELFYAQLSFAAARTVSIYALAPTDMLPGSFRSEALRKSMF</sequence>
<feature type="signal peptide" evidence="2">
    <location>
        <begin position="1"/>
        <end position="27"/>
    </location>
</feature>
<keyword evidence="2" id="KW-0732">Signal</keyword>
<dbReference type="Proteomes" id="UP000236161">
    <property type="component" value="Unassembled WGS sequence"/>
</dbReference>
<evidence type="ECO:0000256" key="2">
    <source>
        <dbReference type="SAM" id="SignalP"/>
    </source>
</evidence>
<evidence type="ECO:0000313" key="3">
    <source>
        <dbReference type="EMBL" id="PKA54508.1"/>
    </source>
</evidence>
<feature type="transmembrane region" description="Helical" evidence="1">
    <location>
        <begin position="44"/>
        <end position="62"/>
    </location>
</feature>
<dbReference type="AlphaFoldDB" id="A0A2I0AG49"/>
<feature type="chain" id="PRO_5014174776" evidence="2">
    <location>
        <begin position="28"/>
        <end position="147"/>
    </location>
</feature>
<proteinExistence type="predicted"/>
<keyword evidence="1" id="KW-1133">Transmembrane helix</keyword>
<evidence type="ECO:0000256" key="1">
    <source>
        <dbReference type="SAM" id="Phobius"/>
    </source>
</evidence>
<keyword evidence="1" id="KW-0812">Transmembrane</keyword>
<keyword evidence="4" id="KW-1185">Reference proteome</keyword>
<gene>
    <name evidence="3" type="ORF">AXF42_Ash000342</name>
</gene>
<dbReference type="EMBL" id="KZ451982">
    <property type="protein sequence ID" value="PKA54508.1"/>
    <property type="molecule type" value="Genomic_DNA"/>
</dbReference>
<reference evidence="3 4" key="1">
    <citation type="journal article" date="2017" name="Nature">
        <title>The Apostasia genome and the evolution of orchids.</title>
        <authorList>
            <person name="Zhang G.Q."/>
            <person name="Liu K.W."/>
            <person name="Li Z."/>
            <person name="Lohaus R."/>
            <person name="Hsiao Y.Y."/>
            <person name="Niu S.C."/>
            <person name="Wang J.Y."/>
            <person name="Lin Y.C."/>
            <person name="Xu Q."/>
            <person name="Chen L.J."/>
            <person name="Yoshida K."/>
            <person name="Fujiwara S."/>
            <person name="Wang Z.W."/>
            <person name="Zhang Y.Q."/>
            <person name="Mitsuda N."/>
            <person name="Wang M."/>
            <person name="Liu G.H."/>
            <person name="Pecoraro L."/>
            <person name="Huang H.X."/>
            <person name="Xiao X.J."/>
            <person name="Lin M."/>
            <person name="Wu X.Y."/>
            <person name="Wu W.L."/>
            <person name="Chen Y.Y."/>
            <person name="Chang S.B."/>
            <person name="Sakamoto S."/>
            <person name="Ohme-Takagi M."/>
            <person name="Yagi M."/>
            <person name="Zeng S.J."/>
            <person name="Shen C.Y."/>
            <person name="Yeh C.M."/>
            <person name="Luo Y.B."/>
            <person name="Tsai W.C."/>
            <person name="Van de Peer Y."/>
            <person name="Liu Z.J."/>
        </authorList>
    </citation>
    <scope>NUCLEOTIDE SEQUENCE [LARGE SCALE GENOMIC DNA]</scope>
    <source>
        <strain evidence="4">cv. Shenzhen</strain>
        <tissue evidence="3">Stem</tissue>
    </source>
</reference>
<protein>
    <submittedName>
        <fullName evidence="3">Uncharacterized protein</fullName>
    </submittedName>
</protein>